<dbReference type="PANTHER" id="PTHR35271">
    <property type="entry name" value="ABC TRANSPORTER, SUBSTRATE-BINDING LIPOPROTEIN-RELATED"/>
    <property type="match status" value="1"/>
</dbReference>
<dbReference type="PANTHER" id="PTHR35271:SF1">
    <property type="entry name" value="ABC TRANSPORTER, SUBSTRATE-BINDING LIPOPROTEIN"/>
    <property type="match status" value="1"/>
</dbReference>
<evidence type="ECO:0008006" key="3">
    <source>
        <dbReference type="Google" id="ProtNLM"/>
    </source>
</evidence>
<keyword evidence="2" id="KW-1185">Reference proteome</keyword>
<dbReference type="AlphaFoldDB" id="A0A5R8Y2J6"/>
<proteinExistence type="predicted"/>
<dbReference type="InterPro" id="IPR007487">
    <property type="entry name" value="ABC_transpt-TYRBP-like"/>
</dbReference>
<organism evidence="1 2">
    <name type="scientific">Arcobacter arenosus</name>
    <dbReference type="NCBI Taxonomy" id="2576037"/>
    <lineage>
        <taxon>Bacteria</taxon>
        <taxon>Pseudomonadati</taxon>
        <taxon>Campylobacterota</taxon>
        <taxon>Epsilonproteobacteria</taxon>
        <taxon>Campylobacterales</taxon>
        <taxon>Arcobacteraceae</taxon>
        <taxon>Arcobacter</taxon>
    </lineage>
</organism>
<comment type="caution">
    <text evidence="1">The sequence shown here is derived from an EMBL/GenBank/DDBJ whole genome shotgun (WGS) entry which is preliminary data.</text>
</comment>
<reference evidence="1 2" key="1">
    <citation type="submission" date="2019-05" db="EMBL/GenBank/DDBJ databases">
        <title>Arcobacter sp. nov., isolated from sea sediment.</title>
        <authorList>
            <person name="Kim W."/>
        </authorList>
    </citation>
    <scope>NUCLEOTIDE SEQUENCE [LARGE SCALE GENOMIC DNA]</scope>
    <source>
        <strain evidence="1 2">CAU 1517</strain>
    </source>
</reference>
<dbReference type="OrthoDB" id="5644906at2"/>
<gene>
    <name evidence="1" type="ORF">FDK22_04680</name>
</gene>
<dbReference type="Proteomes" id="UP000308901">
    <property type="component" value="Unassembled WGS sequence"/>
</dbReference>
<evidence type="ECO:0000313" key="2">
    <source>
        <dbReference type="Proteomes" id="UP000308901"/>
    </source>
</evidence>
<dbReference type="Gene3D" id="3.40.50.2300">
    <property type="match status" value="2"/>
</dbReference>
<name>A0A5R8Y2J6_9BACT</name>
<sequence length="321" mass="37459">MKKLFIFFFLLFSIFSYLDAKIVPSKKVFYINSYHSGLYWSDGIEKSIRKILFKSKIPIEFKRVEMDSKRNNDEKYKIRIALEIKNQIENFKPDVIITSDDNAIKYVILPHFRNSNIPIVFCGINGTIKKYEQLPNNITGMEEVQLVLEMIETLKSYSKKEKIAYLKGDSFSSVTEVEFFEKRINKKIDARFVKTIDEWKENFKDLQNSAGILLIGNGGAIKEWTRYEKELENFVKEHIKIPVVTWDYDTMKLSVLGYTTKPEEQGEWAANTALRVLNGENIKNIPIVVNKKANIYINTTLAKKLNIVFPFELIDYAEIVQ</sequence>
<evidence type="ECO:0000313" key="1">
    <source>
        <dbReference type="EMBL" id="TLP39171.1"/>
    </source>
</evidence>
<dbReference type="RefSeq" id="WP_138151755.1">
    <property type="nucleotide sequence ID" value="NZ_CBDDKQ010000002.1"/>
</dbReference>
<dbReference type="Pfam" id="PF04392">
    <property type="entry name" value="ABC_sub_bind"/>
    <property type="match status" value="1"/>
</dbReference>
<dbReference type="EMBL" id="VANU01000002">
    <property type="protein sequence ID" value="TLP39171.1"/>
    <property type="molecule type" value="Genomic_DNA"/>
</dbReference>
<protein>
    <recommendedName>
        <fullName evidence="3">ABC transporter substrate-binding protein</fullName>
    </recommendedName>
</protein>
<accession>A0A5R8Y2J6</accession>